<accession>A0A1M6MUN5</accession>
<proteinExistence type="predicted"/>
<dbReference type="STRING" id="1121950.SAMN02745243_01600"/>
<evidence type="ECO:0000259" key="2">
    <source>
        <dbReference type="Pfam" id="PF23343"/>
    </source>
</evidence>
<feature type="domain" description="Replication-associated protein ORF2/G2P" evidence="2">
    <location>
        <begin position="69"/>
        <end position="174"/>
    </location>
</feature>
<dbReference type="RefSeq" id="WP_073108095.1">
    <property type="nucleotide sequence ID" value="NZ_FQZY01000020.1"/>
</dbReference>
<evidence type="ECO:0000313" key="3">
    <source>
        <dbReference type="EMBL" id="SHJ87110.1"/>
    </source>
</evidence>
<dbReference type="Pfam" id="PF23343">
    <property type="entry name" value="REP_ORF2-G2P"/>
    <property type="match status" value="1"/>
</dbReference>
<keyword evidence="4" id="KW-1185">Reference proteome</keyword>
<reference evidence="3 4" key="1">
    <citation type="submission" date="2016-11" db="EMBL/GenBank/DDBJ databases">
        <authorList>
            <person name="Jaros S."/>
            <person name="Januszkiewicz K."/>
            <person name="Wedrychowicz H."/>
        </authorList>
    </citation>
    <scope>NUCLEOTIDE SEQUENCE [LARGE SCALE GENOMIC DNA]</scope>
    <source>
        <strain evidence="3 4">DSM 15480</strain>
    </source>
</reference>
<protein>
    <recommendedName>
        <fullName evidence="2">Replication-associated protein ORF2/G2P domain-containing protein</fullName>
    </recommendedName>
</protein>
<feature type="region of interest" description="Disordered" evidence="1">
    <location>
        <begin position="181"/>
        <end position="203"/>
    </location>
</feature>
<organism evidence="3 4">
    <name type="scientific">Hespellia stercorisuis DSM 15480</name>
    <dbReference type="NCBI Taxonomy" id="1121950"/>
    <lineage>
        <taxon>Bacteria</taxon>
        <taxon>Bacillati</taxon>
        <taxon>Bacillota</taxon>
        <taxon>Clostridia</taxon>
        <taxon>Lachnospirales</taxon>
        <taxon>Lachnospiraceae</taxon>
        <taxon>Hespellia</taxon>
    </lineage>
</organism>
<name>A0A1M6MUN5_9FIRM</name>
<evidence type="ECO:0000256" key="1">
    <source>
        <dbReference type="SAM" id="MobiDB-lite"/>
    </source>
</evidence>
<dbReference type="InterPro" id="IPR056906">
    <property type="entry name" value="ORF2/G2P_dom"/>
</dbReference>
<sequence length="254" mass="30351">MGTKRKTYKFRHGDIIDVEEFHDGRYGGPGAKRKKRVKPTEEQMWKVNNLNKAKRCRQRLLEYFSPGDTFATWTYEVQNRPPTMADALKDFQKAMRYVRKEYKKRGYEVFWIRNIERGTKGAWHIHLVINEIGDTANIIRKAWEKGGTYISTIKDNEKIYDEDFTKLSNYVTKNEHTTYEKANGQQGESRMRESNYNTSRNMPLPEPHVDKLIRWKEEPKPKKGYYIANIHEGINPVTGYKYRRYTQIRLNRRE</sequence>
<dbReference type="AlphaFoldDB" id="A0A1M6MUN5"/>
<evidence type="ECO:0000313" key="4">
    <source>
        <dbReference type="Proteomes" id="UP000184301"/>
    </source>
</evidence>
<feature type="compositionally biased region" description="Polar residues" evidence="1">
    <location>
        <begin position="183"/>
        <end position="201"/>
    </location>
</feature>
<dbReference type="EMBL" id="FQZY01000020">
    <property type="protein sequence ID" value="SHJ87110.1"/>
    <property type="molecule type" value="Genomic_DNA"/>
</dbReference>
<dbReference type="OrthoDB" id="9814853at2"/>
<dbReference type="Proteomes" id="UP000184301">
    <property type="component" value="Unassembled WGS sequence"/>
</dbReference>
<gene>
    <name evidence="3" type="ORF">SAMN02745243_01600</name>
</gene>